<evidence type="ECO:0000256" key="8">
    <source>
        <dbReference type="ARBA" id="ARBA00023201"/>
    </source>
</evidence>
<protein>
    <submittedName>
        <fullName evidence="11">Sodium hydrogen exchanger 8-like</fullName>
    </submittedName>
</protein>
<evidence type="ECO:0000256" key="7">
    <source>
        <dbReference type="ARBA" id="ARBA00023136"/>
    </source>
</evidence>
<dbReference type="InterPro" id="IPR004709">
    <property type="entry name" value="NaH_exchanger"/>
</dbReference>
<dbReference type="GO" id="GO:0098719">
    <property type="term" value="P:sodium ion import across plasma membrane"/>
    <property type="evidence" value="ECO:0007669"/>
    <property type="project" value="TreeGrafter"/>
</dbReference>
<keyword evidence="6" id="KW-0406">Ion transport</keyword>
<keyword evidence="7 9" id="KW-0472">Membrane</keyword>
<evidence type="ECO:0000256" key="4">
    <source>
        <dbReference type="ARBA" id="ARBA00022989"/>
    </source>
</evidence>
<evidence type="ECO:0000256" key="6">
    <source>
        <dbReference type="ARBA" id="ARBA00023065"/>
    </source>
</evidence>
<organism evidence="11 12">
    <name type="scientific">Stylonychia lemnae</name>
    <name type="common">Ciliate</name>
    <dbReference type="NCBI Taxonomy" id="5949"/>
    <lineage>
        <taxon>Eukaryota</taxon>
        <taxon>Sar</taxon>
        <taxon>Alveolata</taxon>
        <taxon>Ciliophora</taxon>
        <taxon>Intramacronucleata</taxon>
        <taxon>Spirotrichea</taxon>
        <taxon>Stichotrichia</taxon>
        <taxon>Sporadotrichida</taxon>
        <taxon>Oxytrichidae</taxon>
        <taxon>Stylonychinae</taxon>
        <taxon>Stylonychia</taxon>
    </lineage>
</organism>
<accession>A0A077ZYS5</accession>
<feature type="transmembrane region" description="Helical" evidence="9">
    <location>
        <begin position="415"/>
        <end position="439"/>
    </location>
</feature>
<feature type="transmembrane region" description="Helical" evidence="9">
    <location>
        <begin position="204"/>
        <end position="227"/>
    </location>
</feature>
<dbReference type="GO" id="GO:0005886">
    <property type="term" value="C:plasma membrane"/>
    <property type="evidence" value="ECO:0007669"/>
    <property type="project" value="TreeGrafter"/>
</dbReference>
<feature type="transmembrane region" description="Helical" evidence="9">
    <location>
        <begin position="6"/>
        <end position="24"/>
    </location>
</feature>
<keyword evidence="8" id="KW-0739">Sodium transport</keyword>
<dbReference type="Gene3D" id="6.10.140.1330">
    <property type="match status" value="1"/>
</dbReference>
<dbReference type="PANTHER" id="PTHR10110:SF187">
    <property type="entry name" value="SODIUM_HYDROGEN EXCHANGER"/>
    <property type="match status" value="1"/>
</dbReference>
<name>A0A077ZYS5_STYLE</name>
<dbReference type="OrthoDB" id="196264at2759"/>
<dbReference type="Proteomes" id="UP000039865">
    <property type="component" value="Unassembled WGS sequence"/>
</dbReference>
<keyword evidence="2" id="KW-0813">Transport</keyword>
<dbReference type="InterPro" id="IPR018422">
    <property type="entry name" value="Cation/H_exchanger_CPA1"/>
</dbReference>
<dbReference type="OMA" id="APSHKVH"/>
<feature type="transmembrane region" description="Helical" evidence="9">
    <location>
        <begin position="385"/>
        <end position="403"/>
    </location>
</feature>
<evidence type="ECO:0000313" key="11">
    <source>
        <dbReference type="EMBL" id="CDW75106.1"/>
    </source>
</evidence>
<feature type="transmembrane region" description="Helical" evidence="9">
    <location>
        <begin position="322"/>
        <end position="342"/>
    </location>
</feature>
<feature type="domain" description="Cation/H+ exchanger transmembrane" evidence="10">
    <location>
        <begin position="30"/>
        <end position="441"/>
    </location>
</feature>
<dbReference type="GO" id="GO:0015385">
    <property type="term" value="F:sodium:proton antiporter activity"/>
    <property type="evidence" value="ECO:0007669"/>
    <property type="project" value="InterPro"/>
</dbReference>
<dbReference type="GO" id="GO:0051453">
    <property type="term" value="P:regulation of intracellular pH"/>
    <property type="evidence" value="ECO:0007669"/>
    <property type="project" value="TreeGrafter"/>
</dbReference>
<dbReference type="AlphaFoldDB" id="A0A077ZYS5"/>
<feature type="transmembrane region" description="Helical" evidence="9">
    <location>
        <begin position="97"/>
        <end position="122"/>
    </location>
</feature>
<dbReference type="InParanoid" id="A0A077ZYS5"/>
<gene>
    <name evidence="11" type="primary">Contig6858.g7340</name>
    <name evidence="11" type="ORF">STYLEM_4093</name>
</gene>
<evidence type="ECO:0000256" key="3">
    <source>
        <dbReference type="ARBA" id="ARBA00022692"/>
    </source>
</evidence>
<dbReference type="InterPro" id="IPR006153">
    <property type="entry name" value="Cation/H_exchanger_TM"/>
</dbReference>
<comment type="subcellular location">
    <subcellularLocation>
        <location evidence="1">Membrane</location>
        <topology evidence="1">Multi-pass membrane protein</topology>
    </subcellularLocation>
</comment>
<evidence type="ECO:0000256" key="1">
    <source>
        <dbReference type="ARBA" id="ARBA00004141"/>
    </source>
</evidence>
<evidence type="ECO:0000259" key="10">
    <source>
        <dbReference type="Pfam" id="PF00999"/>
    </source>
</evidence>
<keyword evidence="4 9" id="KW-1133">Transmembrane helix</keyword>
<reference evidence="11 12" key="1">
    <citation type="submission" date="2014-06" db="EMBL/GenBank/DDBJ databases">
        <authorList>
            <person name="Swart Estienne"/>
        </authorList>
    </citation>
    <scope>NUCLEOTIDE SEQUENCE [LARGE SCALE GENOMIC DNA]</scope>
    <source>
        <strain evidence="11 12">130c</strain>
    </source>
</reference>
<evidence type="ECO:0000256" key="5">
    <source>
        <dbReference type="ARBA" id="ARBA00023053"/>
    </source>
</evidence>
<sequence length="531" mass="59528">MELSTEILIMLSLLMLSIMGGHYLKKKHHKYLQESGLTVLIGAIAGLVLKSMSYEAYMTNLSNHFVRLFMLLLLPPIIFESGFNMQKKYFFRNIGSIILYAFLGTFIAIISSSAMFYAVGLFPEISPSFTVQESLAFGALISSTDPVAVLSIFKQMDVDMTLYIMIFGESIFNDAISIVMYTTVHESTKRNETFQSELAISVRAFLIILMGSVAIGMTSALITAYILKRQANNFQREQQVALEIEKITKTQQQYKRKQNVNTEISMMILCPWVSYLIAEGFELSGIVAIMVNGIFLSYYAQPNISNSARSVLKTGYETVAQTAETLVFIFLGVALFAFNHPYEQMGPWLVPITIINLGISRFLNVGIVSFLVNKSRTTNKITKRFQLVMWLGGLRGAMAYALAMKSSFDFEKGPVMLIVTLLYAFISILLIGSLLYPILTKLDVTNKSVGEAVSVRSNENQLSDENEQQIPLNCCNKLKKILKKYENKYFSPVFISDAISERNVNDMVSVGGDTHRFDQAKLGLINKDSNN</sequence>
<evidence type="ECO:0000256" key="2">
    <source>
        <dbReference type="ARBA" id="ARBA00022448"/>
    </source>
</evidence>
<evidence type="ECO:0000256" key="9">
    <source>
        <dbReference type="SAM" id="Phobius"/>
    </source>
</evidence>
<feature type="transmembrane region" description="Helical" evidence="9">
    <location>
        <begin position="283"/>
        <end position="301"/>
    </location>
</feature>
<feature type="transmembrane region" description="Helical" evidence="9">
    <location>
        <begin position="160"/>
        <end position="184"/>
    </location>
</feature>
<dbReference type="Pfam" id="PF00999">
    <property type="entry name" value="Na_H_Exchanger"/>
    <property type="match status" value="1"/>
</dbReference>
<dbReference type="PRINTS" id="PR01084">
    <property type="entry name" value="NAHEXCHNGR"/>
</dbReference>
<keyword evidence="12" id="KW-1185">Reference proteome</keyword>
<evidence type="ECO:0000313" key="12">
    <source>
        <dbReference type="Proteomes" id="UP000039865"/>
    </source>
</evidence>
<dbReference type="PANTHER" id="PTHR10110">
    <property type="entry name" value="SODIUM/HYDROGEN EXCHANGER"/>
    <property type="match status" value="1"/>
</dbReference>
<dbReference type="EMBL" id="CCKQ01003963">
    <property type="protein sequence ID" value="CDW75106.1"/>
    <property type="molecule type" value="Genomic_DNA"/>
</dbReference>
<feature type="transmembrane region" description="Helical" evidence="9">
    <location>
        <begin position="348"/>
        <end position="373"/>
    </location>
</feature>
<dbReference type="GO" id="GO:0015386">
    <property type="term" value="F:potassium:proton antiporter activity"/>
    <property type="evidence" value="ECO:0007669"/>
    <property type="project" value="TreeGrafter"/>
</dbReference>
<feature type="transmembrane region" description="Helical" evidence="9">
    <location>
        <begin position="65"/>
        <end position="85"/>
    </location>
</feature>
<feature type="transmembrane region" description="Helical" evidence="9">
    <location>
        <begin position="36"/>
        <end position="53"/>
    </location>
</feature>
<keyword evidence="3 9" id="KW-0812">Transmembrane</keyword>
<keyword evidence="5" id="KW-0915">Sodium</keyword>
<proteinExistence type="predicted"/>